<dbReference type="EMBL" id="WVHS01000005">
    <property type="protein sequence ID" value="MXV17667.1"/>
    <property type="molecule type" value="Genomic_DNA"/>
</dbReference>
<keyword evidence="3 7" id="KW-1134">Transmembrane beta strand</keyword>
<accession>A0A7K1Y475</accession>
<feature type="domain" description="TonB-dependent receptor plug" evidence="8">
    <location>
        <begin position="119"/>
        <end position="240"/>
    </location>
</feature>
<dbReference type="InterPro" id="IPR037066">
    <property type="entry name" value="Plug_dom_sf"/>
</dbReference>
<keyword evidence="4 7" id="KW-0812">Transmembrane</keyword>
<dbReference type="SUPFAM" id="SSF49464">
    <property type="entry name" value="Carboxypeptidase regulatory domain-like"/>
    <property type="match status" value="1"/>
</dbReference>
<dbReference type="InterPro" id="IPR023996">
    <property type="entry name" value="TonB-dep_OMP_SusC/RagA"/>
</dbReference>
<dbReference type="Proteomes" id="UP000451233">
    <property type="component" value="Unassembled WGS sequence"/>
</dbReference>
<dbReference type="PROSITE" id="PS52016">
    <property type="entry name" value="TONB_DEPENDENT_REC_3"/>
    <property type="match status" value="1"/>
</dbReference>
<dbReference type="Pfam" id="PF13715">
    <property type="entry name" value="CarbopepD_reg_2"/>
    <property type="match status" value="1"/>
</dbReference>
<evidence type="ECO:0000256" key="4">
    <source>
        <dbReference type="ARBA" id="ARBA00022692"/>
    </source>
</evidence>
<evidence type="ECO:0000256" key="7">
    <source>
        <dbReference type="PROSITE-ProRule" id="PRU01360"/>
    </source>
</evidence>
<dbReference type="PROSITE" id="PS00018">
    <property type="entry name" value="EF_HAND_1"/>
    <property type="match status" value="1"/>
</dbReference>
<keyword evidence="10" id="KW-1185">Reference proteome</keyword>
<dbReference type="Gene3D" id="2.170.130.10">
    <property type="entry name" value="TonB-dependent receptor, plug domain"/>
    <property type="match status" value="1"/>
</dbReference>
<evidence type="ECO:0000256" key="1">
    <source>
        <dbReference type="ARBA" id="ARBA00004571"/>
    </source>
</evidence>
<protein>
    <submittedName>
        <fullName evidence="9">SusC/RagA family TonB-linked outer membrane protein</fullName>
    </submittedName>
</protein>
<sequence>MCTSVQSYAQSVSSVVRGKVTEKATGLPLPGVTVTERNKDGRLVNGVVTNEAGEYQIKVADQADSLRFSQIGLRTLSRAIKGAAVINVTMADDATTLSDIAITTRQKKLGNSGGFLDIDKRDQTAAISSIDMKDLEDIPATSVDQVLEGKVSGLLISMNSGDPGSGSSIQIRGAASLGLGSKPLIVVDDIPFTTPEGADINTTEGLSALLSISVADIATIDILKDAAATALYGSDGANGVIAIRTKRGSNLKPTITVSTNLMVKLPQTPLPMLNGDQYKTMMLEAYQNRYGTTGIDLTSNEVRYLFLEKGAIDYENYNNNTSWLDQINENGFKQDYSAQISGGGEAAKYVISVGFLDDKGPIIGSELKKMNGRFNFDYKISDKLKFASDFAYSDQQRKASYDNNLGIIALNKAPVLPIFTQDEFGNNLSTYFNPANGTYQNGVRNPVAVINNSLNTTRSNRLDATVNVRFSPFKGFQFNSNINNAYEGSRVDRFLPLSASGVEFYRVNNFRLLANGSENASNFVPQNYSKLFVKNDFIYTVQGLGNKQSLQGGVFTRYTNENTKGLSFDGSNTPSEFLTSPYATDVNTSMRSSVILSRDLVLTGQLAYIFDDRYSVQGVLTRQGNSIFGSNHRFGTFPAVSAFWRPSSEPFIKGKYKWLDDLKFRFSWGITGRAPSTNVVRYTDLAFTAASPFADIQGVSPLNMELSDLRWEKAISTNVGMNLSLFKGRLSFVTDFSKSKTKDMILTRNLPTTTGFQTSAANYGDLGANIWEGEVSGIPVSTKKWRMTTSFNISTTQTKILSLPNNLPVIRNNVFDNRSFMSLVSVGNPLGTFYGLKYEGVYSRDEDAFAKDASGNFITDFNGQKIPVRWLTSTGEAFTGGDARYADLNHDGVINRQDVTAIGNATPKFFGGFMLRLNYNRRWEIFGVFNFQQGFDLQNYARMTTTSMYDNYNQSTAVLSRWRKQGDVTDMPRALYGGGHNFVGSDRYIEDASFLKCNQLILSYKMPANQLQKLRVKQADFSFTISNVFTLTHYSGMDPSINNRNDPFVFGVDNAYTPNPITYNLGMRIAF</sequence>
<dbReference type="InterPro" id="IPR012910">
    <property type="entry name" value="Plug_dom"/>
</dbReference>
<comment type="caution">
    <text evidence="9">The sequence shown here is derived from an EMBL/GenBank/DDBJ whole genome shotgun (WGS) entry which is preliminary data.</text>
</comment>
<dbReference type="GO" id="GO:0009279">
    <property type="term" value="C:cell outer membrane"/>
    <property type="evidence" value="ECO:0007669"/>
    <property type="project" value="UniProtKB-SubCell"/>
</dbReference>
<dbReference type="Gene3D" id="2.40.170.20">
    <property type="entry name" value="TonB-dependent receptor, beta-barrel domain"/>
    <property type="match status" value="1"/>
</dbReference>
<dbReference type="InterPro" id="IPR039426">
    <property type="entry name" value="TonB-dep_rcpt-like"/>
</dbReference>
<comment type="similarity">
    <text evidence="7">Belongs to the TonB-dependent receptor family.</text>
</comment>
<dbReference type="InterPro" id="IPR008969">
    <property type="entry name" value="CarboxyPept-like_regulatory"/>
</dbReference>
<evidence type="ECO:0000313" key="9">
    <source>
        <dbReference type="EMBL" id="MXV17667.1"/>
    </source>
</evidence>
<dbReference type="InterPro" id="IPR018247">
    <property type="entry name" value="EF_Hand_1_Ca_BS"/>
</dbReference>
<dbReference type="Gene3D" id="2.60.40.1120">
    <property type="entry name" value="Carboxypeptidase-like, regulatory domain"/>
    <property type="match status" value="1"/>
</dbReference>
<dbReference type="Pfam" id="PF07715">
    <property type="entry name" value="Plug"/>
    <property type="match status" value="1"/>
</dbReference>
<evidence type="ECO:0000256" key="6">
    <source>
        <dbReference type="ARBA" id="ARBA00023237"/>
    </source>
</evidence>
<dbReference type="NCBIfam" id="TIGR04057">
    <property type="entry name" value="SusC_RagA_signa"/>
    <property type="match status" value="1"/>
</dbReference>
<comment type="subcellular location">
    <subcellularLocation>
        <location evidence="1 7">Cell outer membrane</location>
        <topology evidence="1 7">Multi-pass membrane protein</topology>
    </subcellularLocation>
</comment>
<dbReference type="AlphaFoldDB" id="A0A7K1Y475"/>
<dbReference type="SUPFAM" id="SSF56935">
    <property type="entry name" value="Porins"/>
    <property type="match status" value="1"/>
</dbReference>
<organism evidence="9 10">
    <name type="scientific">Hufsiella ginkgonis</name>
    <dbReference type="NCBI Taxonomy" id="2695274"/>
    <lineage>
        <taxon>Bacteria</taxon>
        <taxon>Pseudomonadati</taxon>
        <taxon>Bacteroidota</taxon>
        <taxon>Sphingobacteriia</taxon>
        <taxon>Sphingobacteriales</taxon>
        <taxon>Sphingobacteriaceae</taxon>
        <taxon>Hufsiella</taxon>
    </lineage>
</organism>
<keyword evidence="2 7" id="KW-0813">Transport</keyword>
<proteinExistence type="inferred from homology"/>
<dbReference type="NCBIfam" id="TIGR04056">
    <property type="entry name" value="OMP_RagA_SusC"/>
    <property type="match status" value="1"/>
</dbReference>
<evidence type="ECO:0000256" key="2">
    <source>
        <dbReference type="ARBA" id="ARBA00022448"/>
    </source>
</evidence>
<keyword evidence="6 7" id="KW-0998">Cell outer membrane</keyword>
<evidence type="ECO:0000259" key="8">
    <source>
        <dbReference type="Pfam" id="PF07715"/>
    </source>
</evidence>
<evidence type="ECO:0000256" key="5">
    <source>
        <dbReference type="ARBA" id="ARBA00023136"/>
    </source>
</evidence>
<evidence type="ECO:0000256" key="3">
    <source>
        <dbReference type="ARBA" id="ARBA00022452"/>
    </source>
</evidence>
<dbReference type="InterPro" id="IPR036942">
    <property type="entry name" value="Beta-barrel_TonB_sf"/>
</dbReference>
<dbReference type="InterPro" id="IPR023997">
    <property type="entry name" value="TonB-dep_OMP_SusC/RagA_CS"/>
</dbReference>
<gene>
    <name evidence="9" type="ORF">GS398_20365</name>
</gene>
<keyword evidence="5 7" id="KW-0472">Membrane</keyword>
<name>A0A7K1Y475_9SPHI</name>
<dbReference type="RefSeq" id="WP_160908654.1">
    <property type="nucleotide sequence ID" value="NZ_WVHS01000005.1"/>
</dbReference>
<reference evidence="9 10" key="1">
    <citation type="submission" date="2019-11" db="EMBL/GenBank/DDBJ databases">
        <title>Pedobacter sp. HMF7056 Genome sequencing and assembly.</title>
        <authorList>
            <person name="Kang H."/>
            <person name="Kim H."/>
            <person name="Joh K."/>
        </authorList>
    </citation>
    <scope>NUCLEOTIDE SEQUENCE [LARGE SCALE GENOMIC DNA]</scope>
    <source>
        <strain evidence="9 10">HMF7056</strain>
    </source>
</reference>
<evidence type="ECO:0000313" key="10">
    <source>
        <dbReference type="Proteomes" id="UP000451233"/>
    </source>
</evidence>